<evidence type="ECO:0000313" key="2">
    <source>
        <dbReference type="EMBL" id="EXU77038.1"/>
    </source>
</evidence>
<evidence type="ECO:0000313" key="3">
    <source>
        <dbReference type="Proteomes" id="UP000019918"/>
    </source>
</evidence>
<feature type="region of interest" description="Disordered" evidence="1">
    <location>
        <begin position="211"/>
        <end position="265"/>
    </location>
</feature>
<dbReference type="STRING" id="69222.BG55_01570"/>
<sequence length="407" mass="44135">MATSVSLNLGDQDLLTDSLALSSSALLQQSYSNLLLTQQAFQAGNMDAGLATKIVAYQRQMYSQASYFKQESLPAIINLMTFGSNFSALVNAFNSILITKSDEDILNGLTQLNRQLESLSDQAQSYGVIAQSLNSQLQVAWSSLSPLLKNYQAQLTQAEQTLSKEAAQWAETIRNLNTQIAANIQGIVSKGNKAGDGVKQLAKGIITSFQVDNNSGKSTENKDNSESKDDTENKSDSTEEKGDQDNKPQTGDNNQSGENKPQNPYNEQSVEYMVSGITAVSSGIAGSGQAAKDLISNTEKLAQAYQALAKTNAMLTVAKSIDAQNQLFVDNYSRVAQTAGKFPQTWNDIASAFQECVSQVNNLKNEDDIWQFKRALAKDALQWKLLSQQIDSIKAVYAGNGSLPDAF</sequence>
<evidence type="ECO:0000256" key="1">
    <source>
        <dbReference type="SAM" id="MobiDB-lite"/>
    </source>
</evidence>
<evidence type="ECO:0008006" key="4">
    <source>
        <dbReference type="Google" id="ProtNLM"/>
    </source>
</evidence>
<protein>
    <recommendedName>
        <fullName evidence="4">HBL/NHE enterotoxin family protein</fullName>
    </recommendedName>
</protein>
<dbReference type="AlphaFoldDB" id="A0A014NCA0"/>
<dbReference type="Gene3D" id="1.20.1170.10">
    <property type="match status" value="1"/>
</dbReference>
<keyword evidence="3" id="KW-1185">Reference proteome</keyword>
<dbReference type="Proteomes" id="UP000019918">
    <property type="component" value="Unassembled WGS sequence"/>
</dbReference>
<gene>
    <name evidence="2" type="ORF">BG55_01570</name>
</gene>
<dbReference type="EMBL" id="JFHN01000018">
    <property type="protein sequence ID" value="EXU77038.1"/>
    <property type="molecule type" value="Genomic_DNA"/>
</dbReference>
<reference evidence="2 3" key="1">
    <citation type="submission" date="2014-02" db="EMBL/GenBank/DDBJ databases">
        <title>Draft genome of Erwinia mallotivora strain BT-MARDI, a papaya dieback pathogen.</title>
        <authorList>
            <person name="Redzuan R."/>
            <person name="Abu Bakar N."/>
            <person name="Badrun R."/>
            <person name="Mohd Raih M.F."/>
            <person name="Rozano L."/>
            <person name="Mat Amin N."/>
        </authorList>
    </citation>
    <scope>NUCLEOTIDE SEQUENCE [LARGE SCALE GENOMIC DNA]</scope>
    <source>
        <strain evidence="2 3">BT-MARDI</strain>
    </source>
</reference>
<feature type="compositionally biased region" description="Polar residues" evidence="1">
    <location>
        <begin position="247"/>
        <end position="265"/>
    </location>
</feature>
<dbReference type="SUPFAM" id="SSF58100">
    <property type="entry name" value="Bacterial hemolysins"/>
    <property type="match status" value="1"/>
</dbReference>
<proteinExistence type="predicted"/>
<accession>A0A014NCA0</accession>
<dbReference type="PATRIC" id="fig|69222.5.peg.337"/>
<organism evidence="2 3">
    <name type="scientific">Erwinia mallotivora</name>
    <dbReference type="NCBI Taxonomy" id="69222"/>
    <lineage>
        <taxon>Bacteria</taxon>
        <taxon>Pseudomonadati</taxon>
        <taxon>Pseudomonadota</taxon>
        <taxon>Gammaproteobacteria</taxon>
        <taxon>Enterobacterales</taxon>
        <taxon>Erwiniaceae</taxon>
        <taxon>Erwinia</taxon>
    </lineage>
</organism>
<dbReference type="RefSeq" id="WP_034933552.1">
    <property type="nucleotide sequence ID" value="NZ_JFHN01000018.1"/>
</dbReference>
<dbReference type="OrthoDB" id="5593785at2"/>
<name>A0A014NCA0_9GAMM</name>
<comment type="caution">
    <text evidence="2">The sequence shown here is derived from an EMBL/GenBank/DDBJ whole genome shotgun (WGS) entry which is preliminary data.</text>
</comment>
<feature type="compositionally biased region" description="Basic and acidic residues" evidence="1">
    <location>
        <begin position="219"/>
        <end position="246"/>
    </location>
</feature>